<dbReference type="SUPFAM" id="SSF52096">
    <property type="entry name" value="ClpP/crotonase"/>
    <property type="match status" value="1"/>
</dbReference>
<sequence length="341" mass="37770">MRHFLTLSALTLVLLSGCGGTSDSKVTPVVSEKEVHLIKPEDLKGHLATLMQQYVQVGLSVEGKEYTYLQLLSADEETGIINLKFSEGIVQIALADDEIKEMALILGQFKEPKKWNYVEQSEFETTQILKFRDGISTDLNEDTVAFEANLADSNTSELYTVTLRFNDSITEAGNATLELEGDTVKVAGTLGWKTYVDLENLLADNPNTTRFELVNVSGSVDDSVNMHTGRLIRQHKLETYIANGNQAYSGGVDLFAAGTKRTAETNAILGVHSWCCSVDGKPANKLPENHPEHGAQLTYFREMLGKTKGPEFYFFTINAANPDEIHKMTRAEMEKYSLVSQ</sequence>
<organism evidence="1 2">
    <name type="scientific">Pseudoalteromonas xiamenensis</name>
    <dbReference type="NCBI Taxonomy" id="882626"/>
    <lineage>
        <taxon>Bacteria</taxon>
        <taxon>Pseudomonadati</taxon>
        <taxon>Pseudomonadota</taxon>
        <taxon>Gammaproteobacteria</taxon>
        <taxon>Alteromonadales</taxon>
        <taxon>Pseudoalteromonadaceae</taxon>
        <taxon>Pseudoalteromonas</taxon>
    </lineage>
</organism>
<name>A0A975HKT4_9GAMM</name>
<protein>
    <submittedName>
        <fullName evidence="1">Uncharacterized protein</fullName>
    </submittedName>
</protein>
<evidence type="ECO:0000313" key="1">
    <source>
        <dbReference type="EMBL" id="QTH71247.1"/>
    </source>
</evidence>
<accession>A0A975HKT4</accession>
<dbReference type="KEGG" id="pxi:J5O05_15870"/>
<reference evidence="1" key="1">
    <citation type="submission" date="2021-03" db="EMBL/GenBank/DDBJ databases">
        <title>Complete Genome of Pseudoalteromonas xiamenensis STKMTI.2, a new potential marine bacterium producing anti-Vibrio compounds.</title>
        <authorList>
            <person name="Handayani D.P."/>
            <person name="Isnansetyo A."/>
            <person name="Istiqomah I."/>
            <person name="Jumina J."/>
        </authorList>
    </citation>
    <scope>NUCLEOTIDE SEQUENCE</scope>
    <source>
        <strain evidence="1">STKMTI.2</strain>
    </source>
</reference>
<evidence type="ECO:0000313" key="2">
    <source>
        <dbReference type="Proteomes" id="UP000664904"/>
    </source>
</evidence>
<dbReference type="Gene3D" id="3.90.226.10">
    <property type="entry name" value="2-enoyl-CoA Hydratase, Chain A, domain 1"/>
    <property type="match status" value="1"/>
</dbReference>
<dbReference type="PROSITE" id="PS51257">
    <property type="entry name" value="PROKAR_LIPOPROTEIN"/>
    <property type="match status" value="1"/>
</dbReference>
<gene>
    <name evidence="1" type="ORF">J5O05_15870</name>
</gene>
<proteinExistence type="predicted"/>
<dbReference type="EMBL" id="CP072133">
    <property type="protein sequence ID" value="QTH71247.1"/>
    <property type="molecule type" value="Genomic_DNA"/>
</dbReference>
<dbReference type="InterPro" id="IPR029045">
    <property type="entry name" value="ClpP/crotonase-like_dom_sf"/>
</dbReference>
<dbReference type="AlphaFoldDB" id="A0A975HKT4"/>
<dbReference type="RefSeq" id="WP_208842888.1">
    <property type="nucleotide sequence ID" value="NZ_CP072133.1"/>
</dbReference>
<dbReference type="Proteomes" id="UP000664904">
    <property type="component" value="Chromosome"/>
</dbReference>
<keyword evidence="2" id="KW-1185">Reference proteome</keyword>